<dbReference type="Proteomes" id="UP000479000">
    <property type="component" value="Unassembled WGS sequence"/>
</dbReference>
<accession>A0A6H5HQ29</accession>
<dbReference type="OrthoDB" id="15717at2759"/>
<proteinExistence type="predicted"/>
<evidence type="ECO:0000313" key="2">
    <source>
        <dbReference type="Proteomes" id="UP000479000"/>
    </source>
</evidence>
<evidence type="ECO:0000313" key="1">
    <source>
        <dbReference type="EMBL" id="CAB0020123.1"/>
    </source>
</evidence>
<organism evidence="1 2">
    <name type="scientific">Nesidiocoris tenuis</name>
    <dbReference type="NCBI Taxonomy" id="355587"/>
    <lineage>
        <taxon>Eukaryota</taxon>
        <taxon>Metazoa</taxon>
        <taxon>Ecdysozoa</taxon>
        <taxon>Arthropoda</taxon>
        <taxon>Hexapoda</taxon>
        <taxon>Insecta</taxon>
        <taxon>Pterygota</taxon>
        <taxon>Neoptera</taxon>
        <taxon>Paraneoptera</taxon>
        <taxon>Hemiptera</taxon>
        <taxon>Heteroptera</taxon>
        <taxon>Panheteroptera</taxon>
        <taxon>Cimicomorpha</taxon>
        <taxon>Miridae</taxon>
        <taxon>Dicyphina</taxon>
        <taxon>Nesidiocoris</taxon>
    </lineage>
</organism>
<name>A0A6H5HQ29_9HEMI</name>
<dbReference type="AlphaFoldDB" id="A0A6H5HQ29"/>
<reference evidence="1 2" key="1">
    <citation type="submission" date="2020-02" db="EMBL/GenBank/DDBJ databases">
        <authorList>
            <person name="Ferguson B K."/>
        </authorList>
    </citation>
    <scope>NUCLEOTIDE SEQUENCE [LARGE SCALE GENOMIC DNA]</scope>
</reference>
<sequence length="224" mass="26336">MAQLLHRISGYLVYSSSSGKKDKNQAESALPKNLLEDFHSASSQPENGYIYDKKPFKMVLDPEKHYNWCLCGQSKSQDRYNSSNQLNNLRSNESWFDRDLFLTQMFNIPTHQPIKTKNITNNIGPTVSYRYFLYGAHRQFFACKFRMNKNAVVKWIPIYDEIMDLDCWRVSRFLRCGLSDGRENKLKWLGSRCKRGFPPYYNVHPDSEWKKTPSNGCDRYKARA</sequence>
<gene>
    <name evidence="1" type="ORF">NTEN_LOCUS23729</name>
</gene>
<dbReference type="EMBL" id="CADCXU010035015">
    <property type="protein sequence ID" value="CAB0020123.1"/>
    <property type="molecule type" value="Genomic_DNA"/>
</dbReference>
<keyword evidence="2" id="KW-1185">Reference proteome</keyword>
<protein>
    <submittedName>
        <fullName evidence="1">Uncharacterized protein</fullName>
    </submittedName>
</protein>